<dbReference type="GO" id="GO:0017022">
    <property type="term" value="F:myosin binding"/>
    <property type="evidence" value="ECO:0007669"/>
    <property type="project" value="TreeGrafter"/>
</dbReference>
<feature type="coiled-coil region" evidence="4">
    <location>
        <begin position="42"/>
        <end position="76"/>
    </location>
</feature>
<dbReference type="OrthoDB" id="6253318at2759"/>
<evidence type="ECO:0000313" key="7">
    <source>
        <dbReference type="EMBL" id="VDD81085.1"/>
    </source>
</evidence>
<feature type="region of interest" description="Disordered" evidence="5">
    <location>
        <begin position="366"/>
        <end position="391"/>
    </location>
</feature>
<sequence length="854" mass="93284">MGESLLYDRQAQPMDGSLDDPEALRHLLNDKQSDLELAAQIGKSLLDRNRDLDRQLRESEQQMAAAMETINQLQHTLGMKEELLQLWSHHDTREENLPSGDATAAELEDLRSRQRSDFPAEETQNGFFVGASAVLMGSPEFGSFITHSLPLPPTFIFARNAAVIRSSMLASQEEIDLIHRKLQALEEENAVIRSARAEEQSVTLRECIRKLSDAVAHIKSLSDEQFKRSDALVQQQTQVNALAARSRELENSLNQVGMTNEMLAFKVEELNAVNQSLAKELRDMKDKYDESLALYTQAQATVRKLRDRSRKASLRPTCLVYSPLSKQGTHSVDPAVAIIPGASDFPSDLAEKSTSIAEELSNSSLLEVPHDSHNPPTSPKPSGDLGSRTSQGVVAVRAEQECGEWDEATMDSSGFVSCSEPIEAAHRVPKKIPTTSAPASVTSSHRPAALRNSLQMPISRDLDWGVEDYKEHFLSTAGEEEDKDDDDAVESARVLPEDCIAVVGTQLSAFTTPFRVVRRPKMPEAQMPYVSNPPGLANRRSWVVEQGTPLPPQRSLDDSALSSLGQSLVFGQSVVRPQRLQLVKQFHGSGVLQRWQRLATPSLTSALFETPPSGVASRGSASGSAGDPVNRHPSASIPPPPPHLRPTEAPIRWSSGLDLSTGIILFIHTVAWVGCIQVTFTPSDAGLHTFREPGRPRLSSLPLNQTLHHHGQATKASTESTDRLLSQFLADSQRIKPMTTSALGRQPKTASAITPARCKSPVILRSRHASPSHETQAENFRAVSPVCRGLLDVSGMSLADLPAQSIKVPILRPGSPDGPSAPIAHFRKLNLSRGSPTLNIVQEEAQPTFTSDPN</sequence>
<organism evidence="7 8">
    <name type="scientific">Mesocestoides corti</name>
    <name type="common">Flatworm</name>
    <dbReference type="NCBI Taxonomy" id="53468"/>
    <lineage>
        <taxon>Eukaryota</taxon>
        <taxon>Metazoa</taxon>
        <taxon>Spiralia</taxon>
        <taxon>Lophotrochozoa</taxon>
        <taxon>Platyhelminthes</taxon>
        <taxon>Cestoda</taxon>
        <taxon>Eucestoda</taxon>
        <taxon>Cyclophyllidea</taxon>
        <taxon>Mesocestoididae</taxon>
        <taxon>Mesocestoides</taxon>
    </lineage>
</organism>
<dbReference type="GO" id="GO:0006605">
    <property type="term" value="P:protein targeting"/>
    <property type="evidence" value="ECO:0007669"/>
    <property type="project" value="TreeGrafter"/>
</dbReference>
<proteinExistence type="predicted"/>
<dbReference type="GO" id="GO:0048311">
    <property type="term" value="P:mitochondrion distribution"/>
    <property type="evidence" value="ECO:0007669"/>
    <property type="project" value="TreeGrafter"/>
</dbReference>
<dbReference type="EMBL" id="UXSR01005325">
    <property type="protein sequence ID" value="VDD81085.1"/>
    <property type="molecule type" value="Genomic_DNA"/>
</dbReference>
<dbReference type="GO" id="GO:0005739">
    <property type="term" value="C:mitochondrion"/>
    <property type="evidence" value="ECO:0007669"/>
    <property type="project" value="UniProtKB-SubCell"/>
</dbReference>
<accession>A0A158QV11</accession>
<keyword evidence="3" id="KW-0496">Mitochondrion</keyword>
<keyword evidence="2 4" id="KW-0175">Coiled coil</keyword>
<protein>
    <recommendedName>
        <fullName evidence="6">HAP1 N-terminal domain-containing protein</fullName>
    </recommendedName>
</protein>
<dbReference type="PANTHER" id="PTHR15751:SF12">
    <property type="entry name" value="TRAFFICKING KINESIN-BINDING PROTEIN MILT"/>
    <property type="match status" value="1"/>
</dbReference>
<dbReference type="STRING" id="53468.A0A158QV11"/>
<feature type="region of interest" description="Disordered" evidence="5">
    <location>
        <begin position="609"/>
        <end position="649"/>
    </location>
</feature>
<feature type="domain" description="HAP1 N-terminal" evidence="6">
    <location>
        <begin position="2"/>
        <end position="308"/>
    </location>
</feature>
<evidence type="ECO:0000256" key="1">
    <source>
        <dbReference type="ARBA" id="ARBA00004173"/>
    </source>
</evidence>
<dbReference type="GO" id="GO:0047496">
    <property type="term" value="P:vesicle transport along microtubule"/>
    <property type="evidence" value="ECO:0007669"/>
    <property type="project" value="TreeGrafter"/>
</dbReference>
<dbReference type="AlphaFoldDB" id="A0A158QV11"/>
<evidence type="ECO:0000256" key="5">
    <source>
        <dbReference type="SAM" id="MobiDB-lite"/>
    </source>
</evidence>
<reference evidence="7 8" key="1">
    <citation type="submission" date="2018-10" db="EMBL/GenBank/DDBJ databases">
        <authorList>
            <consortium name="Pathogen Informatics"/>
        </authorList>
    </citation>
    <scope>NUCLEOTIDE SEQUENCE [LARGE SCALE GENOMIC DNA]</scope>
</reference>
<evidence type="ECO:0000256" key="4">
    <source>
        <dbReference type="SAM" id="Coils"/>
    </source>
</evidence>
<dbReference type="Proteomes" id="UP000267029">
    <property type="component" value="Unassembled WGS sequence"/>
</dbReference>
<gene>
    <name evidence="7" type="ORF">MCOS_LOCUS7088</name>
</gene>
<feature type="coiled-coil region" evidence="4">
    <location>
        <begin position="232"/>
        <end position="294"/>
    </location>
</feature>
<evidence type="ECO:0000256" key="3">
    <source>
        <dbReference type="ARBA" id="ARBA00023128"/>
    </source>
</evidence>
<dbReference type="Pfam" id="PF04849">
    <property type="entry name" value="HAP1_N"/>
    <property type="match status" value="1"/>
</dbReference>
<dbReference type="PANTHER" id="PTHR15751">
    <property type="entry name" value="TRAFFICKING KINESIN-BINDING PROTEIN"/>
    <property type="match status" value="1"/>
</dbReference>
<keyword evidence="8" id="KW-1185">Reference proteome</keyword>
<evidence type="ECO:0000259" key="6">
    <source>
        <dbReference type="SMART" id="SM01424"/>
    </source>
</evidence>
<comment type="subcellular location">
    <subcellularLocation>
        <location evidence="1">Mitochondrion</location>
    </subcellularLocation>
</comment>
<name>A0A158QV11_MESCO</name>
<evidence type="ECO:0000313" key="8">
    <source>
        <dbReference type="Proteomes" id="UP000267029"/>
    </source>
</evidence>
<feature type="compositionally biased region" description="Low complexity" evidence="5">
    <location>
        <begin position="613"/>
        <end position="635"/>
    </location>
</feature>
<dbReference type="GO" id="GO:0031410">
    <property type="term" value="C:cytoplasmic vesicle"/>
    <property type="evidence" value="ECO:0007669"/>
    <property type="project" value="TreeGrafter"/>
</dbReference>
<dbReference type="InterPro" id="IPR051946">
    <property type="entry name" value="Intracell_Traff-Reg"/>
</dbReference>
<dbReference type="SMART" id="SM01424">
    <property type="entry name" value="HAP1_N"/>
    <property type="match status" value="1"/>
</dbReference>
<dbReference type="InterPro" id="IPR006933">
    <property type="entry name" value="HAP1_N"/>
</dbReference>
<evidence type="ECO:0000256" key="2">
    <source>
        <dbReference type="ARBA" id="ARBA00023054"/>
    </source>
</evidence>